<dbReference type="AlphaFoldDB" id="A0AA88YWH9"/>
<comment type="similarity">
    <text evidence="1">Belongs to the multicopper oxidase family.</text>
</comment>
<evidence type="ECO:0000256" key="2">
    <source>
        <dbReference type="ARBA" id="ARBA00022723"/>
    </source>
</evidence>
<protein>
    <submittedName>
        <fullName evidence="8">Uncharacterized protein</fullName>
    </submittedName>
</protein>
<organism evidence="8 9">
    <name type="scientific">Pinctada imbricata</name>
    <name type="common">Atlantic pearl-oyster</name>
    <name type="synonym">Pinctada martensii</name>
    <dbReference type="NCBI Taxonomy" id="66713"/>
    <lineage>
        <taxon>Eukaryota</taxon>
        <taxon>Metazoa</taxon>
        <taxon>Spiralia</taxon>
        <taxon>Lophotrochozoa</taxon>
        <taxon>Mollusca</taxon>
        <taxon>Bivalvia</taxon>
        <taxon>Autobranchia</taxon>
        <taxon>Pteriomorphia</taxon>
        <taxon>Pterioida</taxon>
        <taxon>Pterioidea</taxon>
        <taxon>Pteriidae</taxon>
        <taxon>Pinctada</taxon>
    </lineage>
</organism>
<dbReference type="InterPro" id="IPR045087">
    <property type="entry name" value="Cu-oxidase_fam"/>
</dbReference>
<dbReference type="SUPFAM" id="SSF49503">
    <property type="entry name" value="Cupredoxins"/>
    <property type="match status" value="3"/>
</dbReference>
<proteinExistence type="inferred from homology"/>
<keyword evidence="2" id="KW-0479">Metal-binding</keyword>
<evidence type="ECO:0000259" key="7">
    <source>
        <dbReference type="Pfam" id="PF07732"/>
    </source>
</evidence>
<name>A0AA88YWH9_PINIB</name>
<dbReference type="Proteomes" id="UP001186944">
    <property type="component" value="Unassembled WGS sequence"/>
</dbReference>
<dbReference type="PANTHER" id="PTHR11709">
    <property type="entry name" value="MULTI-COPPER OXIDASE"/>
    <property type="match status" value="1"/>
</dbReference>
<dbReference type="GO" id="GO:0005886">
    <property type="term" value="C:plasma membrane"/>
    <property type="evidence" value="ECO:0007669"/>
    <property type="project" value="TreeGrafter"/>
</dbReference>
<sequence length="520" mass="59158">MLGIRNAVRALQAVGSSYMLSPKESDRHSERTGSRDPAFSKEVWTGSVMSWILYLLWTDLLSYCLSSIISFREHRYMCIRIRRFKAEPEGTHFYHSHHGTQRTDGLFGPLVVLPKPDKVRTDIPKVDKDYVMTLTEWNREHSSLELALLRTAKTERIGLDPNSSVCFLSTHGPDGTAMGTIPFHSALINGKGHYFPDRGDIPLIPVLPLETFKVKQGKFYRFRIINAGQIYPFRVSIDQHRIAVIATDGFDTEPEVAESVIIGNGERFDILVHADQPVDNYWVRVETLERTRDDVPMKPGKSFAILRYDGAPDERPDSRREECTRQRHCKIINCPFRQFSKTEYLDCTHVTDLHSTKDTMERFPTPVRTDNSYVEETFLNFHFAGYGRNPIGPVLSGRRFKLPTCPPQVTENPDTCIDDCNAKDCTDWCHCTNIKVLKVDQANQFVLVNDGNLRSGMIHSVHLHGHSFHVVKVGYPSVDPDTGIITEPTKDFKCNGVSCQYPVWSDPAWKNGDISGLNIR</sequence>
<evidence type="ECO:0000313" key="8">
    <source>
        <dbReference type="EMBL" id="KAK3108165.1"/>
    </source>
</evidence>
<feature type="domain" description="Plastocyanin-like" evidence="6">
    <location>
        <begin position="421"/>
        <end position="477"/>
    </location>
</feature>
<dbReference type="Pfam" id="PF07732">
    <property type="entry name" value="Cu-oxidase_3"/>
    <property type="match status" value="1"/>
</dbReference>
<dbReference type="PANTHER" id="PTHR11709:SF394">
    <property type="entry name" value="FI03373P-RELATED"/>
    <property type="match status" value="1"/>
</dbReference>
<evidence type="ECO:0000259" key="5">
    <source>
        <dbReference type="Pfam" id="PF00394"/>
    </source>
</evidence>
<evidence type="ECO:0000256" key="3">
    <source>
        <dbReference type="ARBA" id="ARBA00023002"/>
    </source>
</evidence>
<dbReference type="InterPro" id="IPR001117">
    <property type="entry name" value="Cu-oxidase_2nd"/>
</dbReference>
<dbReference type="GO" id="GO:0005507">
    <property type="term" value="F:copper ion binding"/>
    <property type="evidence" value="ECO:0007669"/>
    <property type="project" value="InterPro"/>
</dbReference>
<evidence type="ECO:0000259" key="6">
    <source>
        <dbReference type="Pfam" id="PF07731"/>
    </source>
</evidence>
<dbReference type="FunFam" id="2.60.40.420:FF:000045">
    <property type="entry name" value="Laccase 2"/>
    <property type="match status" value="1"/>
</dbReference>
<reference evidence="8" key="1">
    <citation type="submission" date="2019-08" db="EMBL/GenBank/DDBJ databases">
        <title>The improved chromosome-level genome for the pearl oyster Pinctada fucata martensii using PacBio sequencing and Hi-C.</title>
        <authorList>
            <person name="Zheng Z."/>
        </authorList>
    </citation>
    <scope>NUCLEOTIDE SEQUENCE</scope>
    <source>
        <strain evidence="8">ZZ-2019</strain>
        <tissue evidence="8">Adductor muscle</tissue>
    </source>
</reference>
<dbReference type="Gene3D" id="2.60.40.420">
    <property type="entry name" value="Cupredoxins - blue copper proteins"/>
    <property type="match status" value="3"/>
</dbReference>
<comment type="caution">
    <text evidence="8">The sequence shown here is derived from an EMBL/GenBank/DDBJ whole genome shotgun (WGS) entry which is preliminary data.</text>
</comment>
<gene>
    <name evidence="8" type="ORF">FSP39_002376</name>
</gene>
<dbReference type="GO" id="GO:0006826">
    <property type="term" value="P:iron ion transport"/>
    <property type="evidence" value="ECO:0007669"/>
    <property type="project" value="TreeGrafter"/>
</dbReference>
<feature type="domain" description="Plastocyanin-like" evidence="5">
    <location>
        <begin position="129"/>
        <end position="311"/>
    </location>
</feature>
<dbReference type="EMBL" id="VSWD01000001">
    <property type="protein sequence ID" value="KAK3108165.1"/>
    <property type="molecule type" value="Genomic_DNA"/>
</dbReference>
<dbReference type="InterPro" id="IPR011706">
    <property type="entry name" value="Cu-oxidase_C"/>
</dbReference>
<dbReference type="InterPro" id="IPR008972">
    <property type="entry name" value="Cupredoxin"/>
</dbReference>
<dbReference type="InterPro" id="IPR011707">
    <property type="entry name" value="Cu-oxidase-like_N"/>
</dbReference>
<evidence type="ECO:0000256" key="1">
    <source>
        <dbReference type="ARBA" id="ARBA00010609"/>
    </source>
</evidence>
<feature type="domain" description="Plastocyanin-like" evidence="7">
    <location>
        <begin position="83"/>
        <end position="115"/>
    </location>
</feature>
<evidence type="ECO:0000313" key="9">
    <source>
        <dbReference type="Proteomes" id="UP001186944"/>
    </source>
</evidence>
<keyword evidence="4" id="KW-0186">Copper</keyword>
<dbReference type="GO" id="GO:0016491">
    <property type="term" value="F:oxidoreductase activity"/>
    <property type="evidence" value="ECO:0007669"/>
    <property type="project" value="UniProtKB-KW"/>
</dbReference>
<accession>A0AA88YWH9</accession>
<dbReference type="Pfam" id="PF00394">
    <property type="entry name" value="Cu-oxidase"/>
    <property type="match status" value="1"/>
</dbReference>
<keyword evidence="9" id="KW-1185">Reference proteome</keyword>
<dbReference type="Pfam" id="PF07731">
    <property type="entry name" value="Cu-oxidase_2"/>
    <property type="match status" value="1"/>
</dbReference>
<keyword evidence="3" id="KW-0560">Oxidoreductase</keyword>
<evidence type="ECO:0000256" key="4">
    <source>
        <dbReference type="ARBA" id="ARBA00023008"/>
    </source>
</evidence>
<dbReference type="CDD" id="cd13884">
    <property type="entry name" value="CuRO_2_tcLCC_insect_like"/>
    <property type="match status" value="1"/>
</dbReference>